<evidence type="ECO:0000259" key="1">
    <source>
        <dbReference type="Pfam" id="PF10354"/>
    </source>
</evidence>
<dbReference type="Pfam" id="PF10354">
    <property type="entry name" value="BMT5-like"/>
    <property type="match status" value="1"/>
</dbReference>
<name>F0W3R3_9STRA</name>
<dbReference type="PANTHER" id="PTHR11538">
    <property type="entry name" value="PHENYLALANYL-TRNA SYNTHETASE"/>
    <property type="match status" value="1"/>
</dbReference>
<evidence type="ECO:0000313" key="2">
    <source>
        <dbReference type="EMBL" id="CCA15733.1"/>
    </source>
</evidence>
<dbReference type="GO" id="GO:0070475">
    <property type="term" value="P:rRNA base methylation"/>
    <property type="evidence" value="ECO:0007669"/>
    <property type="project" value="InterPro"/>
</dbReference>
<sequence>MKRVDRSNNAINHHKRRKLAVRPAQPHYTKGSSILIVGDGDFSFSKALLSICECGQRLIATSFDDEKAVFEKYANAKSCIQYIKTHGAYVLHRVDATQLDQTLWRVNGLTKLFDYVIFNFPHTGQQRVHLNRNLLRDFFQSARTILTPLGEVHITLKNRPPYSNWQIEKFARDSHYLLKARQKFDSRLYPGYQHRTTDPLAKFFETELCTTYIFIVNRVKFPMKSVPSAQLSANLNKCATVESDHGTSLALETSDLDYQMTLWKPWHHPSNFHTTT</sequence>
<organism evidence="2">
    <name type="scientific">Albugo laibachii Nc14</name>
    <dbReference type="NCBI Taxonomy" id="890382"/>
    <lineage>
        <taxon>Eukaryota</taxon>
        <taxon>Sar</taxon>
        <taxon>Stramenopiles</taxon>
        <taxon>Oomycota</taxon>
        <taxon>Peronosporomycetes</taxon>
        <taxon>Albuginales</taxon>
        <taxon>Albuginaceae</taxon>
        <taxon>Albugo</taxon>
    </lineage>
</organism>
<dbReference type="HOGENOM" id="CLU_035438_3_1_1"/>
<accession>F0W3R3</accession>
<reference evidence="2" key="1">
    <citation type="journal article" date="2011" name="PLoS Biol.">
        <title>Gene gain and loss during evolution of obligate parasitism in the white rust pathogen of Arabidopsis thaliana.</title>
        <authorList>
            <person name="Kemen E."/>
            <person name="Gardiner A."/>
            <person name="Schultz-Larsen T."/>
            <person name="Kemen A.C."/>
            <person name="Balmuth A.L."/>
            <person name="Robert-Seilaniantz A."/>
            <person name="Bailey K."/>
            <person name="Holub E."/>
            <person name="Studholme D.J."/>
            <person name="Maclean D."/>
            <person name="Jones J.D."/>
        </authorList>
    </citation>
    <scope>NUCLEOTIDE SEQUENCE</scope>
</reference>
<dbReference type="GO" id="GO:0070042">
    <property type="term" value="F:rRNA (uridine-N3-)-methyltransferase activity"/>
    <property type="evidence" value="ECO:0007669"/>
    <property type="project" value="InterPro"/>
</dbReference>
<dbReference type="AlphaFoldDB" id="F0W3R3"/>
<dbReference type="InterPro" id="IPR019446">
    <property type="entry name" value="BMT5-like"/>
</dbReference>
<dbReference type="PANTHER" id="PTHR11538:SF26">
    <property type="entry name" value="FERREDOXIN-FOLD ANTICODON-BINDING DOMAIN-CONTAINING PROTEIN 1"/>
    <property type="match status" value="1"/>
</dbReference>
<reference evidence="2" key="2">
    <citation type="submission" date="2011-02" db="EMBL/GenBank/DDBJ databases">
        <authorList>
            <person name="MacLean D."/>
        </authorList>
    </citation>
    <scope>NUCLEOTIDE SEQUENCE</scope>
</reference>
<proteinExistence type="predicted"/>
<protein>
    <submittedName>
        <fullName evidence="2">Uncharacterized protein AlNc14C14G1639</fullName>
    </submittedName>
</protein>
<feature type="domain" description="25S rRNA (uridine-N(3))-methyltransferase BMT5-like" evidence="1">
    <location>
        <begin position="35"/>
        <end position="195"/>
    </location>
</feature>
<dbReference type="EMBL" id="FR824059">
    <property type="protein sequence ID" value="CCA15733.1"/>
    <property type="molecule type" value="Genomic_DNA"/>
</dbReference>
<dbReference type="GO" id="GO:0005737">
    <property type="term" value="C:cytoplasm"/>
    <property type="evidence" value="ECO:0007669"/>
    <property type="project" value="TreeGrafter"/>
</dbReference>
<gene>
    <name evidence="2" type="primary">AlNc14C14G1639</name>
    <name evidence="2" type="ORF">ALNC14_018760</name>
</gene>